<keyword evidence="7 8" id="KW-0998">Cell outer membrane</keyword>
<dbReference type="NCBIfam" id="TIGR04057">
    <property type="entry name" value="SusC_RagA_signa"/>
    <property type="match status" value="1"/>
</dbReference>
<dbReference type="Gene3D" id="2.40.170.20">
    <property type="entry name" value="TonB-dependent receptor, beta-barrel domain"/>
    <property type="match status" value="1"/>
</dbReference>
<dbReference type="SUPFAM" id="SSF49464">
    <property type="entry name" value="Carboxypeptidase regulatory domain-like"/>
    <property type="match status" value="1"/>
</dbReference>
<dbReference type="InterPro" id="IPR036942">
    <property type="entry name" value="Beta-barrel_TonB_sf"/>
</dbReference>
<accession>A0ABX0H994</accession>
<dbReference type="Pfam" id="PF00593">
    <property type="entry name" value="TonB_dep_Rec_b-barrel"/>
    <property type="match status" value="1"/>
</dbReference>
<dbReference type="PROSITE" id="PS52016">
    <property type="entry name" value="TONB_DEPENDENT_REC_3"/>
    <property type="match status" value="1"/>
</dbReference>
<keyword evidence="2 8" id="KW-0813">Transport</keyword>
<dbReference type="InterPro" id="IPR039426">
    <property type="entry name" value="TonB-dep_rcpt-like"/>
</dbReference>
<sequence>MRKNLPIILLLGLFVQFSFAQTQEISGTVVSAEDNAPIPGVSILVKGANIGTVTDLDGKYALDVPQGNGTLVFSFIGMATSEINIGGRSVIDLSMSPNVNALNEVVVTAIGIEREKKALGYAVSEVDSDEITQRSEPDVIRALSGKVAGVLIQGSGGVTGGNTNITIRGSSSLTGNNQPLFVVDGIPFDNSTQGYTDQGGNSVANRAFDIDPNNVASMTVLKGAAAAALYGSRAQNGVVIITTKSGSGASKKGMEVNYSTSFGIEEVAKLPDYQNEYGQGGNGNVYIENYFGSFGAPYTAYDSVPHPYTNPALGPYLNSPSYQNVATRGDNVLYQPFTDKYRNFFNNGKLQEHAISVQSGGEKTNLSAGLSWMDNTGIIPNSSVNRISANVGGNATLDNGLKLSAGLNYVSTVQTNPALGSGNFGGFNQSASQLVLWAPTSFDLDGYPYQRDEDGGAMYYRTANNPYWVADNSMNESNVDRYFGNIKLGYDITDWMNIGYQLGFNAYTDRRFFMMEPGGFGSAIEQSGFMRRSTYYNAELDGNLLININKALNDGFYLRTITGWNINQRTNTTSQFGGNGIIERGIQSFSNTSSQFIIEDRFVRRRFAGLFTDISLAYQEWAFVNVTARNDWSSTLPEDSRSYFYPGISTSIILSDALSLNSNFLDYAKIRAGVGQVGNDADPYLTTNNFLLNQPVNGSGGATQFPFNNQFGTINGSAINSNRGNPILKPELTTETEVGAELLFLKQRIGLDLTYYNRTTENGITAIDVPPSSGSATQVVNIGKVRNRGIEIGLNLKVLERPNGLNWNIFTAFTRNRNEVLELQEGVDQIVLTSNAGSSEIVQIAHRNGQPFGVLIGRKAIRDAEGNLLIDGLPGTTYGKYLDNPEPQIIGDPNPDFVVGITNDFSYKGLSLAVVLDWVQGGDLYSKSNREIVGRGLTHDSGDRMVSRIMPGYIAARNEDGSLVRDENGNYQAAVDANGNKIRNKINITNFNWWYDRGGFGWNAAEEFHTFDATVLRLREVALNYNFPSRWLEKTPFGTARVGVSGRNLWFITPNMHEGLNLDPETSSFPGLRGIDFIGVPSARRYSMNLSFTF</sequence>
<dbReference type="Gene3D" id="2.170.130.10">
    <property type="entry name" value="TonB-dependent receptor, plug domain"/>
    <property type="match status" value="1"/>
</dbReference>
<evidence type="ECO:0000256" key="5">
    <source>
        <dbReference type="ARBA" id="ARBA00023077"/>
    </source>
</evidence>
<evidence type="ECO:0000256" key="8">
    <source>
        <dbReference type="PROSITE-ProRule" id="PRU01360"/>
    </source>
</evidence>
<comment type="similarity">
    <text evidence="8 9">Belongs to the TonB-dependent receptor family.</text>
</comment>
<gene>
    <name evidence="13" type="ORF">G9Q97_09395</name>
</gene>
<dbReference type="NCBIfam" id="TIGR04056">
    <property type="entry name" value="OMP_RagA_SusC"/>
    <property type="match status" value="1"/>
</dbReference>
<comment type="caution">
    <text evidence="13">The sequence shown here is derived from an EMBL/GenBank/DDBJ whole genome shotgun (WGS) entry which is preliminary data.</text>
</comment>
<organism evidence="13 14">
    <name type="scientific">Cyclobacterium plantarum</name>
    <dbReference type="NCBI Taxonomy" id="2716263"/>
    <lineage>
        <taxon>Bacteria</taxon>
        <taxon>Pseudomonadati</taxon>
        <taxon>Bacteroidota</taxon>
        <taxon>Cytophagia</taxon>
        <taxon>Cytophagales</taxon>
        <taxon>Cyclobacteriaceae</taxon>
        <taxon>Cyclobacterium</taxon>
    </lineage>
</organism>
<evidence type="ECO:0000259" key="12">
    <source>
        <dbReference type="Pfam" id="PF07715"/>
    </source>
</evidence>
<dbReference type="Pfam" id="PF13715">
    <property type="entry name" value="CarbopepD_reg_2"/>
    <property type="match status" value="1"/>
</dbReference>
<reference evidence="13 14" key="1">
    <citation type="submission" date="2020-03" db="EMBL/GenBank/DDBJ databases">
        <title>Cyclobacterium plantarum sp. nov., a marine bacterium isolated from a coastal-marine wetland.</title>
        <authorList>
            <person name="Sanchez-Porro C."/>
            <person name="Ventosa A."/>
            <person name="Amoozegar M."/>
        </authorList>
    </citation>
    <scope>NUCLEOTIDE SEQUENCE [LARGE SCALE GENOMIC DNA]</scope>
    <source>
        <strain evidence="13 14">GBPx2</strain>
    </source>
</reference>
<evidence type="ECO:0000256" key="9">
    <source>
        <dbReference type="RuleBase" id="RU003357"/>
    </source>
</evidence>
<keyword evidence="3 8" id="KW-1134">Transmembrane beta strand</keyword>
<evidence type="ECO:0000256" key="2">
    <source>
        <dbReference type="ARBA" id="ARBA00022448"/>
    </source>
</evidence>
<name>A0ABX0H994_9BACT</name>
<keyword evidence="10" id="KW-0732">Signal</keyword>
<feature type="signal peptide" evidence="10">
    <location>
        <begin position="1"/>
        <end position="20"/>
    </location>
</feature>
<dbReference type="InterPro" id="IPR012910">
    <property type="entry name" value="Plug_dom"/>
</dbReference>
<dbReference type="InterPro" id="IPR023996">
    <property type="entry name" value="TonB-dep_OMP_SusC/RagA"/>
</dbReference>
<dbReference type="Proteomes" id="UP000649799">
    <property type="component" value="Unassembled WGS sequence"/>
</dbReference>
<dbReference type="InterPro" id="IPR000531">
    <property type="entry name" value="Beta-barrel_TonB"/>
</dbReference>
<evidence type="ECO:0000259" key="11">
    <source>
        <dbReference type="Pfam" id="PF00593"/>
    </source>
</evidence>
<dbReference type="InterPro" id="IPR037066">
    <property type="entry name" value="Plug_dom_sf"/>
</dbReference>
<feature type="chain" id="PRO_5045066891" evidence="10">
    <location>
        <begin position="21"/>
        <end position="1094"/>
    </location>
</feature>
<feature type="domain" description="TonB-dependent receptor-like beta-barrel" evidence="11">
    <location>
        <begin position="442"/>
        <end position="818"/>
    </location>
</feature>
<feature type="domain" description="TonB-dependent receptor plug" evidence="12">
    <location>
        <begin position="117"/>
        <end position="238"/>
    </location>
</feature>
<keyword evidence="5 9" id="KW-0798">TonB box</keyword>
<dbReference type="EMBL" id="JAANYN010000003">
    <property type="protein sequence ID" value="NHE57026.1"/>
    <property type="molecule type" value="Genomic_DNA"/>
</dbReference>
<keyword evidence="4 8" id="KW-0812">Transmembrane</keyword>
<evidence type="ECO:0000313" key="13">
    <source>
        <dbReference type="EMBL" id="NHE57026.1"/>
    </source>
</evidence>
<evidence type="ECO:0000256" key="6">
    <source>
        <dbReference type="ARBA" id="ARBA00023136"/>
    </source>
</evidence>
<dbReference type="Pfam" id="PF07715">
    <property type="entry name" value="Plug"/>
    <property type="match status" value="1"/>
</dbReference>
<dbReference type="Gene3D" id="2.60.40.1120">
    <property type="entry name" value="Carboxypeptidase-like, regulatory domain"/>
    <property type="match status" value="1"/>
</dbReference>
<keyword evidence="14" id="KW-1185">Reference proteome</keyword>
<dbReference type="RefSeq" id="WP_166146056.1">
    <property type="nucleotide sequence ID" value="NZ_JAANYN010000003.1"/>
</dbReference>
<dbReference type="InterPro" id="IPR023997">
    <property type="entry name" value="TonB-dep_OMP_SusC/RagA_CS"/>
</dbReference>
<proteinExistence type="inferred from homology"/>
<evidence type="ECO:0000256" key="4">
    <source>
        <dbReference type="ARBA" id="ARBA00022692"/>
    </source>
</evidence>
<evidence type="ECO:0000256" key="10">
    <source>
        <dbReference type="SAM" id="SignalP"/>
    </source>
</evidence>
<dbReference type="SUPFAM" id="SSF56935">
    <property type="entry name" value="Porins"/>
    <property type="match status" value="1"/>
</dbReference>
<dbReference type="InterPro" id="IPR008969">
    <property type="entry name" value="CarboxyPept-like_regulatory"/>
</dbReference>
<comment type="subcellular location">
    <subcellularLocation>
        <location evidence="1 8">Cell outer membrane</location>
        <topology evidence="1 8">Multi-pass membrane protein</topology>
    </subcellularLocation>
</comment>
<evidence type="ECO:0000256" key="3">
    <source>
        <dbReference type="ARBA" id="ARBA00022452"/>
    </source>
</evidence>
<keyword evidence="6 8" id="KW-0472">Membrane</keyword>
<evidence type="ECO:0000256" key="7">
    <source>
        <dbReference type="ARBA" id="ARBA00023237"/>
    </source>
</evidence>
<evidence type="ECO:0000256" key="1">
    <source>
        <dbReference type="ARBA" id="ARBA00004571"/>
    </source>
</evidence>
<protein>
    <submittedName>
        <fullName evidence="13">SusC/RagA family TonB-linked outer membrane protein</fullName>
    </submittedName>
</protein>
<evidence type="ECO:0000313" key="14">
    <source>
        <dbReference type="Proteomes" id="UP000649799"/>
    </source>
</evidence>